<evidence type="ECO:0000313" key="1">
    <source>
        <dbReference type="EMBL" id="KAL3533325.1"/>
    </source>
</evidence>
<sequence>MRNLASFEDKSFIEHLVINNVTSLLQDISIVYPFTFHRTNTFILHHNISLSISPRTIQSAISVAWQSLSMNYQKFNVDGVSRGNAGEAVGGGVLRYHQGEVLYAFSTFY</sequence>
<protein>
    <submittedName>
        <fullName evidence="1">Uncharacterized protein</fullName>
    </submittedName>
</protein>
<dbReference type="AlphaFoldDB" id="A0ABD3AQ66"/>
<dbReference type="Proteomes" id="UP001630127">
    <property type="component" value="Unassembled WGS sequence"/>
</dbReference>
<accession>A0ABD3AQ66</accession>
<reference evidence="1 2" key="1">
    <citation type="submission" date="2024-11" db="EMBL/GenBank/DDBJ databases">
        <title>A near-complete genome assembly of Cinchona calisaya.</title>
        <authorList>
            <person name="Lian D.C."/>
            <person name="Zhao X.W."/>
            <person name="Wei L."/>
        </authorList>
    </citation>
    <scope>NUCLEOTIDE SEQUENCE [LARGE SCALE GENOMIC DNA]</scope>
    <source>
        <tissue evidence="1">Nenye</tissue>
    </source>
</reference>
<name>A0ABD3AQ66_9GENT</name>
<dbReference type="EMBL" id="JBJUIK010000003">
    <property type="protein sequence ID" value="KAL3533325.1"/>
    <property type="molecule type" value="Genomic_DNA"/>
</dbReference>
<keyword evidence="2" id="KW-1185">Reference proteome</keyword>
<comment type="caution">
    <text evidence="1">The sequence shown here is derived from an EMBL/GenBank/DDBJ whole genome shotgun (WGS) entry which is preliminary data.</text>
</comment>
<evidence type="ECO:0000313" key="2">
    <source>
        <dbReference type="Proteomes" id="UP001630127"/>
    </source>
</evidence>
<proteinExistence type="predicted"/>
<organism evidence="1 2">
    <name type="scientific">Cinchona calisaya</name>
    <dbReference type="NCBI Taxonomy" id="153742"/>
    <lineage>
        <taxon>Eukaryota</taxon>
        <taxon>Viridiplantae</taxon>
        <taxon>Streptophyta</taxon>
        <taxon>Embryophyta</taxon>
        <taxon>Tracheophyta</taxon>
        <taxon>Spermatophyta</taxon>
        <taxon>Magnoliopsida</taxon>
        <taxon>eudicotyledons</taxon>
        <taxon>Gunneridae</taxon>
        <taxon>Pentapetalae</taxon>
        <taxon>asterids</taxon>
        <taxon>lamiids</taxon>
        <taxon>Gentianales</taxon>
        <taxon>Rubiaceae</taxon>
        <taxon>Cinchonoideae</taxon>
        <taxon>Cinchoneae</taxon>
        <taxon>Cinchona</taxon>
    </lineage>
</organism>
<gene>
    <name evidence="1" type="ORF">ACH5RR_006846</name>
</gene>